<dbReference type="Pfam" id="PF06964">
    <property type="entry name" value="Alpha-L-AF_C"/>
    <property type="match status" value="1"/>
</dbReference>
<protein>
    <recommendedName>
        <fullName evidence="4">non-reducing end alpha-L-arabinofuranosidase</fullName>
        <ecNumber evidence="4">3.2.1.55</ecNumber>
    </recommendedName>
    <alternativeName>
        <fullName evidence="10">Beta-D-xylosidase</fullName>
    </alternativeName>
</protein>
<evidence type="ECO:0000256" key="9">
    <source>
        <dbReference type="ARBA" id="ARBA00023180"/>
    </source>
</evidence>
<evidence type="ECO:0000256" key="6">
    <source>
        <dbReference type="ARBA" id="ARBA00022530"/>
    </source>
</evidence>
<organism evidence="13 14">
    <name type="scientific">Populus deltoides</name>
    <name type="common">Eastern poplar</name>
    <name type="synonym">Eastern cottonwood</name>
    <dbReference type="NCBI Taxonomy" id="3696"/>
    <lineage>
        <taxon>Eukaryota</taxon>
        <taxon>Viridiplantae</taxon>
        <taxon>Streptophyta</taxon>
        <taxon>Embryophyta</taxon>
        <taxon>Tracheophyta</taxon>
        <taxon>Spermatophyta</taxon>
        <taxon>Magnoliopsida</taxon>
        <taxon>eudicotyledons</taxon>
        <taxon>Gunneridae</taxon>
        <taxon>Pentapetalae</taxon>
        <taxon>rosids</taxon>
        <taxon>fabids</taxon>
        <taxon>Malpighiales</taxon>
        <taxon>Salicaceae</taxon>
        <taxon>Saliceae</taxon>
        <taxon>Populus</taxon>
    </lineage>
</organism>
<dbReference type="EC" id="3.2.1.55" evidence="4"/>
<evidence type="ECO:0000313" key="13">
    <source>
        <dbReference type="EMBL" id="KAH8485902.1"/>
    </source>
</evidence>
<keyword evidence="6" id="KW-0272">Extracellular matrix</keyword>
<evidence type="ECO:0000256" key="8">
    <source>
        <dbReference type="ARBA" id="ARBA00022801"/>
    </source>
</evidence>
<comment type="catalytic activity">
    <reaction evidence="1">
        <text>Hydrolysis of terminal non-reducing alpha-L-arabinofuranoside residues in alpha-L-arabinosides.</text>
        <dbReference type="EC" id="3.2.1.55"/>
    </reaction>
</comment>
<dbReference type="InterPro" id="IPR051563">
    <property type="entry name" value="Glycosyl_Hydrolase_51"/>
</dbReference>
<dbReference type="InterPro" id="IPR010720">
    <property type="entry name" value="Alpha-L-AF_C"/>
</dbReference>
<feature type="chain" id="PRO_5035752529" description="non-reducing end alpha-L-arabinofuranosidase" evidence="11">
    <location>
        <begin position="28"/>
        <end position="681"/>
    </location>
</feature>
<evidence type="ECO:0000256" key="4">
    <source>
        <dbReference type="ARBA" id="ARBA00012670"/>
    </source>
</evidence>
<comment type="subcellular location">
    <subcellularLocation>
        <location evidence="2">Secreted</location>
        <location evidence="2">Extracellular space</location>
        <location evidence="2">Extracellular matrix</location>
    </subcellularLocation>
</comment>
<gene>
    <name evidence="13" type="ORF">H0E87_027373</name>
</gene>
<dbReference type="EMBL" id="JACEGQ020000016">
    <property type="protein sequence ID" value="KAH8485902.1"/>
    <property type="molecule type" value="Genomic_DNA"/>
</dbReference>
<keyword evidence="8" id="KW-0378">Hydrolase</keyword>
<proteinExistence type="inferred from homology"/>
<dbReference type="SUPFAM" id="SSF51445">
    <property type="entry name" value="(Trans)glycosidases"/>
    <property type="match status" value="1"/>
</dbReference>
<dbReference type="Pfam" id="PF22848">
    <property type="entry name" value="ASD1_dom"/>
    <property type="match status" value="1"/>
</dbReference>
<evidence type="ECO:0000256" key="7">
    <source>
        <dbReference type="ARBA" id="ARBA00022729"/>
    </source>
</evidence>
<evidence type="ECO:0000256" key="11">
    <source>
        <dbReference type="SAM" id="SignalP"/>
    </source>
</evidence>
<dbReference type="Gene3D" id="2.60.120.260">
    <property type="entry name" value="Galactose-binding domain-like"/>
    <property type="match status" value="1"/>
</dbReference>
<dbReference type="Gene3D" id="3.20.20.80">
    <property type="entry name" value="Glycosidases"/>
    <property type="match status" value="1"/>
</dbReference>
<evidence type="ECO:0000256" key="3">
    <source>
        <dbReference type="ARBA" id="ARBA00007186"/>
    </source>
</evidence>
<name>A0A8T2WZQ6_POPDE</name>
<keyword evidence="14" id="KW-1185">Reference proteome</keyword>
<dbReference type="GO" id="GO:0046373">
    <property type="term" value="P:L-arabinose metabolic process"/>
    <property type="evidence" value="ECO:0007669"/>
    <property type="project" value="InterPro"/>
</dbReference>
<evidence type="ECO:0000256" key="5">
    <source>
        <dbReference type="ARBA" id="ARBA00022525"/>
    </source>
</evidence>
<dbReference type="GO" id="GO:0046556">
    <property type="term" value="F:alpha-L-arabinofuranosidase activity"/>
    <property type="evidence" value="ECO:0007669"/>
    <property type="project" value="UniProtKB-EC"/>
</dbReference>
<dbReference type="PANTHER" id="PTHR31776:SF0">
    <property type="entry name" value="ALPHA-L-ARABINOFURANOSIDASE 1"/>
    <property type="match status" value="1"/>
</dbReference>
<dbReference type="SMART" id="SM00813">
    <property type="entry name" value="Alpha-L-AF_C"/>
    <property type="match status" value="1"/>
</dbReference>
<comment type="similarity">
    <text evidence="3">Belongs to the glycosyl hydrolase 51 family.</text>
</comment>
<keyword evidence="7 11" id="KW-0732">Signal</keyword>
<feature type="domain" description="Alpha-L-arabinofuranosidase C-terminal" evidence="12">
    <location>
        <begin position="529"/>
        <end position="679"/>
    </location>
</feature>
<reference evidence="13" key="1">
    <citation type="journal article" date="2021" name="J. Hered.">
        <title>Genome Assembly of Salicaceae Populus deltoides (Eastern Cottonwood) I-69 Based on Nanopore Sequencing and Hi-C Technologies.</title>
        <authorList>
            <person name="Bai S."/>
            <person name="Wu H."/>
            <person name="Zhang J."/>
            <person name="Pan Z."/>
            <person name="Zhao W."/>
            <person name="Li Z."/>
            <person name="Tong C."/>
        </authorList>
    </citation>
    <scope>NUCLEOTIDE SEQUENCE</scope>
    <source>
        <tissue evidence="13">Leaf</tissue>
    </source>
</reference>
<keyword evidence="5" id="KW-0964">Secreted</keyword>
<dbReference type="FunFam" id="3.20.20.80:FF:000025">
    <property type="entry name" value="Alpha-L-arabinofuranosidase 1"/>
    <property type="match status" value="1"/>
</dbReference>
<feature type="non-terminal residue" evidence="13">
    <location>
        <position position="1"/>
    </location>
</feature>
<dbReference type="AlphaFoldDB" id="A0A8T2WZQ6"/>
<accession>A0A8T2WZQ6</accession>
<evidence type="ECO:0000256" key="10">
    <source>
        <dbReference type="ARBA" id="ARBA00082101"/>
    </source>
</evidence>
<dbReference type="Proteomes" id="UP000807159">
    <property type="component" value="Chromosome 16"/>
</dbReference>
<dbReference type="PANTHER" id="PTHR31776">
    <property type="entry name" value="ALPHA-L-ARABINOFURANOSIDASE 1"/>
    <property type="match status" value="1"/>
</dbReference>
<dbReference type="InterPro" id="IPR055235">
    <property type="entry name" value="ASD1_cat"/>
</dbReference>
<sequence length="681" mass="74813">MSSCKASCSVLLACFIVGLCSVCQCSAAEVDANQTANLIINGSSTRPIPETLFGIFFEVSFLLSIQEFDSRLEINHAGAGGIWAELVNNRGFEAGGQNTPSNIAPWSLIGDQSSLIVSTDRSSCFERNKVALRMDVLCDSTGGNICPAGGVGIYNPGFWGMNIEQGKAYKVVLYVRSLGSINVSVSLTSSDGSQILASANIVDSDVSNWTKAEVLLEAKGTNPNSRLQLTTSRKGVIWFDQVSAMPLDTYKRMSMSRIWDLNSNLGINLKLETTLQKLETILSGYIDFMPGSKIPIASQYLYDLCFATGAWFPNELIEMIDDIKPQFVRFPGGCFVEGEWLRNAFRWKESIGPWEERPGHFGDVWMYWTDDGLGYFEFLQLTEDLGARPIWVFNNGISHQDQVDTTAVSPFVQEALDGLEFARGDSNSKWGSVRAAMGHPEPFDLKYVAVGNEDCGKKNYRGNYIKFYNAIRSAYPDIKIISNCDGSSRSLDHPADYYDYHVYTSASNLFSMTHKFDCTSRSCPKASVSNYAVTGKDAGTGSLLAALAEAGFLIGLKRNRWNPDAIVFNSSKHYGTPSYWVQKFFRESSGATLLDAKLQTNSSTLVASAITWQNSNLPENKAKFLLSGKCIFQIVNFGNSKVNLKVSIDGLGLSSRLSGSTKTVVTSSNVMDENSFVDPKK</sequence>
<keyword evidence="9" id="KW-0325">Glycoprotein</keyword>
<dbReference type="InterPro" id="IPR017853">
    <property type="entry name" value="GH"/>
</dbReference>
<feature type="signal peptide" evidence="11">
    <location>
        <begin position="1"/>
        <end position="27"/>
    </location>
</feature>
<evidence type="ECO:0000256" key="1">
    <source>
        <dbReference type="ARBA" id="ARBA00001462"/>
    </source>
</evidence>
<evidence type="ECO:0000313" key="14">
    <source>
        <dbReference type="Proteomes" id="UP000807159"/>
    </source>
</evidence>
<comment type="caution">
    <text evidence="13">The sequence shown here is derived from an EMBL/GenBank/DDBJ whole genome shotgun (WGS) entry which is preliminary data.</text>
</comment>
<evidence type="ECO:0000256" key="2">
    <source>
        <dbReference type="ARBA" id="ARBA00004498"/>
    </source>
</evidence>
<dbReference type="FunFam" id="2.60.120.260:FF:000063">
    <property type="entry name" value="Putative alpha-L-arabinofuranosidase family protein"/>
    <property type="match status" value="1"/>
</dbReference>
<evidence type="ECO:0000259" key="12">
    <source>
        <dbReference type="SMART" id="SM00813"/>
    </source>
</evidence>